<protein>
    <submittedName>
        <fullName evidence="2">5-methyltetrahydropteroyltriglutamate--homocysteine methyltransferase</fullName>
    </submittedName>
</protein>
<dbReference type="AlphaFoldDB" id="A0A1G8JB37"/>
<keyword evidence="3" id="KW-1185">Reference proteome</keyword>
<proteinExistence type="predicted"/>
<dbReference type="Proteomes" id="UP000199705">
    <property type="component" value="Unassembled WGS sequence"/>
</dbReference>
<dbReference type="Gene3D" id="3.20.20.210">
    <property type="match status" value="1"/>
</dbReference>
<name>A0A1G8JB37_9SPHI</name>
<dbReference type="PANTHER" id="PTHR43844:SF2">
    <property type="entry name" value="SYNTHASE, VITAMIN-B12 INDEPENDENT, PUTATIVE (AFU_ORTHOLOGUE AFUA_3G12060)-RELATED"/>
    <property type="match status" value="1"/>
</dbReference>
<dbReference type="CDD" id="cd03311">
    <property type="entry name" value="CIMS_C_terminal_like"/>
    <property type="match status" value="1"/>
</dbReference>
<organism evidence="2 3">
    <name type="scientific">Mucilaginibacter gossypii</name>
    <dbReference type="NCBI Taxonomy" id="551996"/>
    <lineage>
        <taxon>Bacteria</taxon>
        <taxon>Pseudomonadati</taxon>
        <taxon>Bacteroidota</taxon>
        <taxon>Sphingobacteriia</taxon>
        <taxon>Sphingobacteriales</taxon>
        <taxon>Sphingobacteriaceae</taxon>
        <taxon>Mucilaginibacter</taxon>
    </lineage>
</organism>
<dbReference type="InterPro" id="IPR002629">
    <property type="entry name" value="Met_Synth_C/arc"/>
</dbReference>
<keyword evidence="2" id="KW-0489">Methyltransferase</keyword>
<evidence type="ECO:0000313" key="2">
    <source>
        <dbReference type="EMBL" id="SDI28494.1"/>
    </source>
</evidence>
<reference evidence="3" key="1">
    <citation type="submission" date="2016-10" db="EMBL/GenBank/DDBJ databases">
        <authorList>
            <person name="Varghese N."/>
            <person name="Submissions S."/>
        </authorList>
    </citation>
    <scope>NUCLEOTIDE SEQUENCE [LARGE SCALE GENOMIC DNA]</scope>
    <source>
        <strain evidence="3">Gh-67</strain>
    </source>
</reference>
<keyword evidence="2" id="KW-0808">Transferase</keyword>
<dbReference type="GO" id="GO:0032259">
    <property type="term" value="P:methylation"/>
    <property type="evidence" value="ECO:0007669"/>
    <property type="project" value="UniProtKB-KW"/>
</dbReference>
<dbReference type="EMBL" id="FNCG01000018">
    <property type="protein sequence ID" value="SDI28494.1"/>
    <property type="molecule type" value="Genomic_DNA"/>
</dbReference>
<dbReference type="STRING" id="551996.SAMN05192573_11864"/>
<sequence>MKILTEPIGSIPRPVYLQQAMAAFAGGQIKADELNDLFDRATRETIQELEATGSPVISDGEQSKPSFVTYPMQGFKNFAADGVVIPFADGHTRQLPKLTAGPFHYTTFANSYLNQAKKYANLPVKQAVISCSAMSLLYPQEGIDGYSRDQFLADLVNDAVYDIRSCLESGAYNVQIDFTEARLAIKLDPSKQLLSAFIDLNNQVLDRFTAEEQKKIGVHTCPGGDHDSTHSADISYTELLPLLFKLHAGNFYLEYAAEKDKKTVLNAIKENLGAGQRVFLGVTDVINPKIETAEEVSDLILEAAQVIPVQQLGTTDDCGFSPFGDDTSTAREIAFAKIRARVEGTKLAEKVLGR</sequence>
<dbReference type="PANTHER" id="PTHR43844">
    <property type="entry name" value="METHIONINE SYNTHASE"/>
    <property type="match status" value="1"/>
</dbReference>
<feature type="domain" description="Cobalamin-independent methionine synthase MetE C-terminal/archaeal" evidence="1">
    <location>
        <begin position="5"/>
        <end position="321"/>
    </location>
</feature>
<dbReference type="InterPro" id="IPR038071">
    <property type="entry name" value="UROD/MetE-like_sf"/>
</dbReference>
<dbReference type="RefSeq" id="WP_091174310.1">
    <property type="nucleotide sequence ID" value="NZ_FNCG01000018.1"/>
</dbReference>
<evidence type="ECO:0000259" key="1">
    <source>
        <dbReference type="Pfam" id="PF01717"/>
    </source>
</evidence>
<dbReference type="SUPFAM" id="SSF51726">
    <property type="entry name" value="UROD/MetE-like"/>
    <property type="match status" value="1"/>
</dbReference>
<dbReference type="Pfam" id="PF01717">
    <property type="entry name" value="Meth_synt_2"/>
    <property type="match status" value="1"/>
</dbReference>
<evidence type="ECO:0000313" key="3">
    <source>
        <dbReference type="Proteomes" id="UP000199705"/>
    </source>
</evidence>
<gene>
    <name evidence="2" type="ORF">SAMN05192573_11864</name>
</gene>
<dbReference type="GO" id="GO:0009086">
    <property type="term" value="P:methionine biosynthetic process"/>
    <property type="evidence" value="ECO:0007669"/>
    <property type="project" value="InterPro"/>
</dbReference>
<dbReference type="GO" id="GO:0008270">
    <property type="term" value="F:zinc ion binding"/>
    <property type="evidence" value="ECO:0007669"/>
    <property type="project" value="InterPro"/>
</dbReference>
<dbReference type="GO" id="GO:0003871">
    <property type="term" value="F:5-methyltetrahydropteroyltriglutamate-homocysteine S-methyltransferase activity"/>
    <property type="evidence" value="ECO:0007669"/>
    <property type="project" value="InterPro"/>
</dbReference>
<accession>A0A1G8JB37</accession>